<dbReference type="PANTHER" id="PTHR30570">
    <property type="entry name" value="PERIPLASMIC PHOSPHATE BINDING COMPONENT OF PHOSPHATE ABC TRANSPORTER"/>
    <property type="match status" value="1"/>
</dbReference>
<dbReference type="RefSeq" id="WP_281999941.1">
    <property type="nucleotide sequence ID" value="NZ_AP027151.1"/>
</dbReference>
<dbReference type="InterPro" id="IPR024370">
    <property type="entry name" value="PBP_domain"/>
</dbReference>
<evidence type="ECO:0000313" key="3">
    <source>
        <dbReference type="EMBL" id="BDV43820.1"/>
    </source>
</evidence>
<accession>A0ABM8EP51</accession>
<reference evidence="3 4" key="1">
    <citation type="submission" date="2022-12" db="EMBL/GenBank/DDBJ databases">
        <title>Polyphasic characterization of Geotalea uranireducens NIT-SL11 newly isolated from a complex of sewage sludge and microbially reduced graphene oxide.</title>
        <authorList>
            <person name="Xie L."/>
            <person name="Yoshida N."/>
            <person name="Meng L."/>
        </authorList>
    </citation>
    <scope>NUCLEOTIDE SEQUENCE [LARGE SCALE GENOMIC DNA]</scope>
    <source>
        <strain evidence="3 4">NIT-SL11</strain>
    </source>
</reference>
<name>A0ABM8EP51_9BACT</name>
<evidence type="ECO:0000313" key="4">
    <source>
        <dbReference type="Proteomes" id="UP001317705"/>
    </source>
</evidence>
<dbReference type="Proteomes" id="UP001317705">
    <property type="component" value="Chromosome"/>
</dbReference>
<sequence>MKRLPDGILARTVLLAVALGLLLAMESRAETLVVAGSGSNLSATRILIREFLRQHPEIDLAEPTNVGSSGAVRAVAEGAISLGLISRPLRDAERQLPLTVVPFARTALVIGAHPGVADRGLTSAELLAIYRGTKSTWGNGRQIIVLTREPGDSTIEVLEEKIPGFREVYQQSIRANRWTIIMKDEIMNRRLRQLPDALGFSDVGAITSQRLAIKVLRFNGVAPTPENAASGAYPLVKTLSFAYRRGKVTPAAKAFIAFARSATAQSILRRHGYLGY</sequence>
<dbReference type="PANTHER" id="PTHR30570:SF1">
    <property type="entry name" value="PHOSPHATE-BINDING PROTEIN PSTS"/>
    <property type="match status" value="1"/>
</dbReference>
<dbReference type="SUPFAM" id="SSF53850">
    <property type="entry name" value="Periplasmic binding protein-like II"/>
    <property type="match status" value="1"/>
</dbReference>
<evidence type="ECO:0000256" key="1">
    <source>
        <dbReference type="ARBA" id="ARBA00022729"/>
    </source>
</evidence>
<organism evidence="3 4">
    <name type="scientific">Geotalea uraniireducens</name>
    <dbReference type="NCBI Taxonomy" id="351604"/>
    <lineage>
        <taxon>Bacteria</taxon>
        <taxon>Pseudomonadati</taxon>
        <taxon>Thermodesulfobacteriota</taxon>
        <taxon>Desulfuromonadia</taxon>
        <taxon>Geobacterales</taxon>
        <taxon>Geobacteraceae</taxon>
        <taxon>Geotalea</taxon>
    </lineage>
</organism>
<evidence type="ECO:0000259" key="2">
    <source>
        <dbReference type="Pfam" id="PF12849"/>
    </source>
</evidence>
<dbReference type="EMBL" id="AP027151">
    <property type="protein sequence ID" value="BDV43820.1"/>
    <property type="molecule type" value="Genomic_DNA"/>
</dbReference>
<keyword evidence="4" id="KW-1185">Reference proteome</keyword>
<dbReference type="Gene3D" id="3.40.190.10">
    <property type="entry name" value="Periplasmic binding protein-like II"/>
    <property type="match status" value="2"/>
</dbReference>
<feature type="domain" description="PBP" evidence="2">
    <location>
        <begin position="28"/>
        <end position="261"/>
    </location>
</feature>
<gene>
    <name evidence="3" type="ORF">GURASL_27430</name>
</gene>
<dbReference type="Pfam" id="PF12849">
    <property type="entry name" value="PBP_like_2"/>
    <property type="match status" value="1"/>
</dbReference>
<keyword evidence="1" id="KW-0732">Signal</keyword>
<protein>
    <recommendedName>
        <fullName evidence="2">PBP domain-containing protein</fullName>
    </recommendedName>
</protein>
<proteinExistence type="predicted"/>
<dbReference type="InterPro" id="IPR050811">
    <property type="entry name" value="Phosphate_ABC_transporter"/>
</dbReference>